<dbReference type="InterPro" id="IPR018584">
    <property type="entry name" value="GT87"/>
</dbReference>
<evidence type="ECO:0000256" key="8">
    <source>
        <dbReference type="SAM" id="Phobius"/>
    </source>
</evidence>
<feature type="transmembrane region" description="Helical" evidence="8">
    <location>
        <begin position="289"/>
        <end position="306"/>
    </location>
</feature>
<keyword evidence="10" id="KW-1185">Reference proteome</keyword>
<sequence>MDASSAQIRQRLILIAAIAVGGIVITVRTERSSSDLRGFHAVWVANWQQPSVENRPDPEDPYAPSFYVLFAPLGALPLWGAALVIYLINIGCAWGIVRLTIGLLNLPPPDYAQLWIPVVGVAPFFLGTLTLGQNTLILMCLVLGAYTFARQGREFRGGCLIGLATAIKVYPVLFLVPFALRLRWKVCAGFLATIVFVAGGLGTLFFGYETNVGWYHSWGRFVTRADQDRLEDPAFPRSMRCTARYNNQAVHAVLARVMMDVPAKWYGDRFQVNLLKCDAATWRRARTGATLFFAGLGIAALCGLRLNRRRQLPRLLPVAETGGGISRDARELGMVCSWFFLTSPMVWTHYLVWAFFPLACVVRQRPHRPRMAMFVIGAWFAAECLIGSKFSRAIGVNLWAGLLLFSWFAVPALHAMTMRFVNYRRNLDDGPIPLSTRSGDKNKRRAA</sequence>
<keyword evidence="4 8" id="KW-0812">Transmembrane</keyword>
<evidence type="ECO:0000313" key="9">
    <source>
        <dbReference type="EMBL" id="QDU45858.1"/>
    </source>
</evidence>
<proteinExistence type="inferred from homology"/>
<evidence type="ECO:0000313" key="10">
    <source>
        <dbReference type="Proteomes" id="UP000319383"/>
    </source>
</evidence>
<dbReference type="GO" id="GO:0005886">
    <property type="term" value="C:plasma membrane"/>
    <property type="evidence" value="ECO:0007669"/>
    <property type="project" value="UniProtKB-SubCell"/>
</dbReference>
<feature type="transmembrane region" description="Helical" evidence="8">
    <location>
        <begin position="338"/>
        <end position="359"/>
    </location>
</feature>
<keyword evidence="2" id="KW-1003">Cell membrane</keyword>
<feature type="transmembrane region" description="Helical" evidence="8">
    <location>
        <begin position="371"/>
        <end position="390"/>
    </location>
</feature>
<gene>
    <name evidence="9" type="ORF">Mal52_43540</name>
</gene>
<comment type="similarity">
    <text evidence="7">Belongs to the glycosyltransferase 87 family.</text>
</comment>
<keyword evidence="6 8" id="KW-0472">Membrane</keyword>
<feature type="transmembrane region" description="Helical" evidence="8">
    <location>
        <begin position="396"/>
        <end position="416"/>
    </location>
</feature>
<feature type="transmembrane region" description="Helical" evidence="8">
    <location>
        <begin position="12"/>
        <end position="29"/>
    </location>
</feature>
<keyword evidence="3" id="KW-0808">Transferase</keyword>
<evidence type="ECO:0008006" key="11">
    <source>
        <dbReference type="Google" id="ProtNLM"/>
    </source>
</evidence>
<evidence type="ECO:0000256" key="4">
    <source>
        <dbReference type="ARBA" id="ARBA00022692"/>
    </source>
</evidence>
<feature type="transmembrane region" description="Helical" evidence="8">
    <location>
        <begin position="124"/>
        <end position="148"/>
    </location>
</feature>
<accession>A0A517ZTP2</accession>
<protein>
    <recommendedName>
        <fullName evidence="11">DUF2029 domain-containing protein</fullName>
    </recommendedName>
</protein>
<evidence type="ECO:0000256" key="3">
    <source>
        <dbReference type="ARBA" id="ARBA00022679"/>
    </source>
</evidence>
<dbReference type="RefSeq" id="WP_145378398.1">
    <property type="nucleotide sequence ID" value="NZ_CP036276.1"/>
</dbReference>
<name>A0A517ZTP2_9PLAN</name>
<dbReference type="Pfam" id="PF09594">
    <property type="entry name" value="GT87"/>
    <property type="match status" value="1"/>
</dbReference>
<evidence type="ECO:0000256" key="5">
    <source>
        <dbReference type="ARBA" id="ARBA00022989"/>
    </source>
</evidence>
<comment type="subcellular location">
    <subcellularLocation>
        <location evidence="1">Cell membrane</location>
        <topology evidence="1">Multi-pass membrane protein</topology>
    </subcellularLocation>
</comment>
<organism evidence="9 10">
    <name type="scientific">Symmachiella dynata</name>
    <dbReference type="NCBI Taxonomy" id="2527995"/>
    <lineage>
        <taxon>Bacteria</taxon>
        <taxon>Pseudomonadati</taxon>
        <taxon>Planctomycetota</taxon>
        <taxon>Planctomycetia</taxon>
        <taxon>Planctomycetales</taxon>
        <taxon>Planctomycetaceae</taxon>
        <taxon>Symmachiella</taxon>
    </lineage>
</organism>
<evidence type="ECO:0000256" key="2">
    <source>
        <dbReference type="ARBA" id="ARBA00022475"/>
    </source>
</evidence>
<keyword evidence="5 8" id="KW-1133">Transmembrane helix</keyword>
<dbReference type="EMBL" id="CP036276">
    <property type="protein sequence ID" value="QDU45858.1"/>
    <property type="molecule type" value="Genomic_DNA"/>
</dbReference>
<evidence type="ECO:0000256" key="7">
    <source>
        <dbReference type="ARBA" id="ARBA00024033"/>
    </source>
</evidence>
<feature type="transmembrane region" description="Helical" evidence="8">
    <location>
        <begin position="186"/>
        <end position="208"/>
    </location>
</feature>
<evidence type="ECO:0000256" key="6">
    <source>
        <dbReference type="ARBA" id="ARBA00023136"/>
    </source>
</evidence>
<evidence type="ECO:0000256" key="1">
    <source>
        <dbReference type="ARBA" id="ARBA00004651"/>
    </source>
</evidence>
<reference evidence="9 10" key="1">
    <citation type="submission" date="2019-02" db="EMBL/GenBank/DDBJ databases">
        <title>Deep-cultivation of Planctomycetes and their phenomic and genomic characterization uncovers novel biology.</title>
        <authorList>
            <person name="Wiegand S."/>
            <person name="Jogler M."/>
            <person name="Boedeker C."/>
            <person name="Pinto D."/>
            <person name="Vollmers J."/>
            <person name="Rivas-Marin E."/>
            <person name="Kohn T."/>
            <person name="Peeters S.H."/>
            <person name="Heuer A."/>
            <person name="Rast P."/>
            <person name="Oberbeckmann S."/>
            <person name="Bunk B."/>
            <person name="Jeske O."/>
            <person name="Meyerdierks A."/>
            <person name="Storesund J.E."/>
            <person name="Kallscheuer N."/>
            <person name="Luecker S."/>
            <person name="Lage O.M."/>
            <person name="Pohl T."/>
            <person name="Merkel B.J."/>
            <person name="Hornburger P."/>
            <person name="Mueller R.-W."/>
            <person name="Bruemmer F."/>
            <person name="Labrenz M."/>
            <person name="Spormann A.M."/>
            <person name="Op den Camp H."/>
            <person name="Overmann J."/>
            <person name="Amann R."/>
            <person name="Jetten M.S.M."/>
            <person name="Mascher T."/>
            <person name="Medema M.H."/>
            <person name="Devos D.P."/>
            <person name="Kaster A.-K."/>
            <person name="Ovreas L."/>
            <person name="Rohde M."/>
            <person name="Galperin M.Y."/>
            <person name="Jogler C."/>
        </authorList>
    </citation>
    <scope>NUCLEOTIDE SEQUENCE [LARGE SCALE GENOMIC DNA]</scope>
    <source>
        <strain evidence="9 10">Mal52</strain>
    </source>
</reference>
<dbReference type="Proteomes" id="UP000319383">
    <property type="component" value="Chromosome"/>
</dbReference>
<dbReference type="GO" id="GO:0016758">
    <property type="term" value="F:hexosyltransferase activity"/>
    <property type="evidence" value="ECO:0007669"/>
    <property type="project" value="InterPro"/>
</dbReference>
<feature type="transmembrane region" description="Helical" evidence="8">
    <location>
        <begin position="62"/>
        <end position="79"/>
    </location>
</feature>
<dbReference type="KEGG" id="sdyn:Mal52_43540"/>
<feature type="transmembrane region" description="Helical" evidence="8">
    <location>
        <begin position="160"/>
        <end position="180"/>
    </location>
</feature>
<dbReference type="AlphaFoldDB" id="A0A517ZTP2"/>